<name>A0A4Q5LUF2_9BACT</name>
<reference evidence="13 14" key="1">
    <citation type="submission" date="2019-02" db="EMBL/GenBank/DDBJ databases">
        <title>Bacterial novel species Emticicia sp. 17J42-9 isolated from soil.</title>
        <authorList>
            <person name="Jung H.-Y."/>
        </authorList>
    </citation>
    <scope>NUCLEOTIDE SEQUENCE [LARGE SCALE GENOMIC DNA]</scope>
    <source>
        <strain evidence="13 14">17J42-9</strain>
    </source>
</reference>
<dbReference type="SUPFAM" id="SSF56935">
    <property type="entry name" value="Porins"/>
    <property type="match status" value="1"/>
</dbReference>
<accession>A0A4Q5LUF2</accession>
<keyword evidence="7 8" id="KW-0998">Cell outer membrane</keyword>
<dbReference type="Pfam" id="PF13715">
    <property type="entry name" value="CarbopepD_reg_2"/>
    <property type="match status" value="1"/>
</dbReference>
<keyword evidence="5 9" id="KW-0798">TonB box</keyword>
<dbReference type="InterPro" id="IPR023997">
    <property type="entry name" value="TonB-dep_OMP_SusC/RagA_CS"/>
</dbReference>
<dbReference type="InterPro" id="IPR008969">
    <property type="entry name" value="CarboxyPept-like_regulatory"/>
</dbReference>
<dbReference type="NCBIfam" id="TIGR04056">
    <property type="entry name" value="OMP_RagA_SusC"/>
    <property type="match status" value="1"/>
</dbReference>
<keyword evidence="13" id="KW-0675">Receptor</keyword>
<feature type="domain" description="TonB-dependent receptor plug" evidence="12">
    <location>
        <begin position="116"/>
        <end position="234"/>
    </location>
</feature>
<evidence type="ECO:0000259" key="11">
    <source>
        <dbReference type="Pfam" id="PF00593"/>
    </source>
</evidence>
<dbReference type="InterPro" id="IPR039426">
    <property type="entry name" value="TonB-dep_rcpt-like"/>
</dbReference>
<gene>
    <name evidence="13" type="ORF">EWM59_22590</name>
</gene>
<dbReference type="Proteomes" id="UP000293162">
    <property type="component" value="Unassembled WGS sequence"/>
</dbReference>
<proteinExistence type="inferred from homology"/>
<evidence type="ECO:0000256" key="7">
    <source>
        <dbReference type="ARBA" id="ARBA00023237"/>
    </source>
</evidence>
<dbReference type="EMBL" id="SEWF01000048">
    <property type="protein sequence ID" value="RYU93301.1"/>
    <property type="molecule type" value="Genomic_DNA"/>
</dbReference>
<keyword evidence="4 8" id="KW-0812">Transmembrane</keyword>
<dbReference type="Pfam" id="PF00593">
    <property type="entry name" value="TonB_dep_Rec_b-barrel"/>
    <property type="match status" value="1"/>
</dbReference>
<dbReference type="InterPro" id="IPR023996">
    <property type="entry name" value="TonB-dep_OMP_SusC/RagA"/>
</dbReference>
<dbReference type="GO" id="GO:0009279">
    <property type="term" value="C:cell outer membrane"/>
    <property type="evidence" value="ECO:0007669"/>
    <property type="project" value="UniProtKB-SubCell"/>
</dbReference>
<dbReference type="InterPro" id="IPR000531">
    <property type="entry name" value="Beta-barrel_TonB"/>
</dbReference>
<keyword evidence="2 8" id="KW-0813">Transport</keyword>
<dbReference type="RefSeq" id="WP_130023525.1">
    <property type="nucleotide sequence ID" value="NZ_SEWF01000048.1"/>
</dbReference>
<comment type="similarity">
    <text evidence="8 9">Belongs to the TonB-dependent receptor family.</text>
</comment>
<evidence type="ECO:0000256" key="5">
    <source>
        <dbReference type="ARBA" id="ARBA00023077"/>
    </source>
</evidence>
<evidence type="ECO:0000256" key="10">
    <source>
        <dbReference type="SAM" id="SignalP"/>
    </source>
</evidence>
<dbReference type="NCBIfam" id="TIGR04057">
    <property type="entry name" value="SusC_RagA_signa"/>
    <property type="match status" value="1"/>
</dbReference>
<organism evidence="13 14">
    <name type="scientific">Emticicia agri</name>
    <dbReference type="NCBI Taxonomy" id="2492393"/>
    <lineage>
        <taxon>Bacteria</taxon>
        <taxon>Pseudomonadati</taxon>
        <taxon>Bacteroidota</taxon>
        <taxon>Cytophagia</taxon>
        <taxon>Cytophagales</taxon>
        <taxon>Leadbetterellaceae</taxon>
        <taxon>Emticicia</taxon>
    </lineage>
</organism>
<evidence type="ECO:0000256" key="1">
    <source>
        <dbReference type="ARBA" id="ARBA00004571"/>
    </source>
</evidence>
<comment type="subcellular location">
    <subcellularLocation>
        <location evidence="1 8">Cell outer membrane</location>
        <topology evidence="1 8">Multi-pass membrane protein</topology>
    </subcellularLocation>
</comment>
<evidence type="ECO:0000259" key="12">
    <source>
        <dbReference type="Pfam" id="PF07715"/>
    </source>
</evidence>
<dbReference type="OrthoDB" id="9768177at2"/>
<dbReference type="AlphaFoldDB" id="A0A4Q5LUF2"/>
<evidence type="ECO:0000256" key="8">
    <source>
        <dbReference type="PROSITE-ProRule" id="PRU01360"/>
    </source>
</evidence>
<dbReference type="Gene3D" id="2.60.40.1120">
    <property type="entry name" value="Carboxypeptidase-like, regulatory domain"/>
    <property type="match status" value="1"/>
</dbReference>
<comment type="caution">
    <text evidence="13">The sequence shown here is derived from an EMBL/GenBank/DDBJ whole genome shotgun (WGS) entry which is preliminary data.</text>
</comment>
<evidence type="ECO:0000256" key="9">
    <source>
        <dbReference type="RuleBase" id="RU003357"/>
    </source>
</evidence>
<keyword evidence="10" id="KW-0732">Signal</keyword>
<dbReference type="InterPro" id="IPR036942">
    <property type="entry name" value="Beta-barrel_TonB_sf"/>
</dbReference>
<feature type="signal peptide" evidence="10">
    <location>
        <begin position="1"/>
        <end position="22"/>
    </location>
</feature>
<evidence type="ECO:0000256" key="3">
    <source>
        <dbReference type="ARBA" id="ARBA00022452"/>
    </source>
</evidence>
<evidence type="ECO:0000256" key="4">
    <source>
        <dbReference type="ARBA" id="ARBA00022692"/>
    </source>
</evidence>
<dbReference type="PROSITE" id="PS52016">
    <property type="entry name" value="TONB_DEPENDENT_REC_3"/>
    <property type="match status" value="1"/>
</dbReference>
<evidence type="ECO:0000256" key="2">
    <source>
        <dbReference type="ARBA" id="ARBA00022448"/>
    </source>
</evidence>
<sequence length="1025" mass="111776">MNKLLRVSLGCLFLFISFWGNAQDVDVTGKVTSTEDGSPLPGVSITVKGTTRGTTTNVDGSYRIAVPNNAVLQASFIGFTSLEQTVNNRSIVDFTLVPATQTLNEVVVTGYGSQIKRDLTGNIVKIKGSDVADMPVTTFEQSIQGKAAGVQINQGTGKLAQGIQIRVRGQSSVSASNEPLYVIDGIPMTQGDLSVAGGATNPTVDINPQDIESIEILKDASAGAIYGARAANGVILITTKKGKAGKTNVTFGVQYGKSKATNVLQFLNTEQYINFYRQAAANSDAIEGYDVNDPDSYSQYMESFFVTQSLGTLGTANQANTNWSKLAYQDAPSQQYDLSVSGGSEKTTIFMSGQFLDQTGILAGNAFNRLAGRLNLSHKVTDKLTVGMNMGITRSFNQRVSGDRQFDNPQQLVALPPMTPATDPETGLPVGMPPGDISIPIYYNALINLGNAYYNTNVHRNIGNAFGEYRFFKGLKFRTEVAIDLLNQQEEQYYNSKTQRNFSAPQGYGYNRFVRVENYNTNNYFVYDNVIGVHAFDATAGMSFQNSLSKSNVAEGRDFPSDAYRMIASAARKTDASSAETNYNFLSYFARINYKFNERYLLGLSARTDASSRFGKDNRYGFFPAVSAGWILTEENFLKNVEAISFLKLRASWGKTGNAEIANFGHLGLFAGGAGYGTLPGQAPAQLANPDLSWETTQQIDVGLDFGFLKNRINGEIDYYEKNTSGLLLNVNVPGTTGFATQLKNVGSLYNKGFEFVLNTDNLVGQFKWKTSLNASTNTNKITNLQGQVIEGGLNNMSRAVEGQPLGVFYTVEYAGVDPANGDALFYKNTPNADGSLSRETTNVYSQAQRAIVGSALPKWIGGVTNTFSYKGIELSVFFNGVFGNKLNFYGVGRYSSANGRFEDNQTVNQLDAWTPQNTNTRVPQARLFYNNGAQPSSRFIEDGSFVRLRNVTLAYNLPKSLLNKAKISNVRLYITGQNLLTFTKYSGWDPEVNADDVVSNIALGYDFYTTPQAQTIMGGLNISF</sequence>
<feature type="domain" description="TonB-dependent receptor-like beta-barrel" evidence="11">
    <location>
        <begin position="453"/>
        <end position="980"/>
    </location>
</feature>
<evidence type="ECO:0000313" key="13">
    <source>
        <dbReference type="EMBL" id="RYU93301.1"/>
    </source>
</evidence>
<dbReference type="InterPro" id="IPR012910">
    <property type="entry name" value="Plug_dom"/>
</dbReference>
<dbReference type="InterPro" id="IPR037066">
    <property type="entry name" value="Plug_dom_sf"/>
</dbReference>
<keyword evidence="3 8" id="KW-1134">Transmembrane beta strand</keyword>
<protein>
    <submittedName>
        <fullName evidence="13">TonB-dependent receptor</fullName>
    </submittedName>
</protein>
<dbReference type="Gene3D" id="2.170.130.10">
    <property type="entry name" value="TonB-dependent receptor, plug domain"/>
    <property type="match status" value="1"/>
</dbReference>
<keyword evidence="6 8" id="KW-0472">Membrane</keyword>
<keyword evidence="14" id="KW-1185">Reference proteome</keyword>
<evidence type="ECO:0000256" key="6">
    <source>
        <dbReference type="ARBA" id="ARBA00023136"/>
    </source>
</evidence>
<feature type="chain" id="PRO_5020785057" evidence="10">
    <location>
        <begin position="23"/>
        <end position="1025"/>
    </location>
</feature>
<dbReference type="Pfam" id="PF07715">
    <property type="entry name" value="Plug"/>
    <property type="match status" value="1"/>
</dbReference>
<evidence type="ECO:0000313" key="14">
    <source>
        <dbReference type="Proteomes" id="UP000293162"/>
    </source>
</evidence>
<dbReference type="SUPFAM" id="SSF49464">
    <property type="entry name" value="Carboxypeptidase regulatory domain-like"/>
    <property type="match status" value="1"/>
</dbReference>
<dbReference type="Gene3D" id="2.40.170.20">
    <property type="entry name" value="TonB-dependent receptor, beta-barrel domain"/>
    <property type="match status" value="1"/>
</dbReference>